<feature type="region of interest" description="Disordered" evidence="1">
    <location>
        <begin position="1"/>
        <end position="28"/>
    </location>
</feature>
<feature type="transmembrane region" description="Helical" evidence="2">
    <location>
        <begin position="108"/>
        <end position="128"/>
    </location>
</feature>
<dbReference type="InterPro" id="IPR046278">
    <property type="entry name" value="DUF6311"/>
</dbReference>
<evidence type="ECO:0000313" key="4">
    <source>
        <dbReference type="EMBL" id="TKR23327.1"/>
    </source>
</evidence>
<dbReference type="Pfam" id="PF19830">
    <property type="entry name" value="DUF6311"/>
    <property type="match status" value="1"/>
</dbReference>
<dbReference type="OrthoDB" id="2369748at2"/>
<feature type="transmembrane region" description="Helical" evidence="2">
    <location>
        <begin position="261"/>
        <end position="283"/>
    </location>
</feature>
<feature type="transmembrane region" description="Helical" evidence="2">
    <location>
        <begin position="210"/>
        <end position="226"/>
    </location>
</feature>
<protein>
    <recommendedName>
        <fullName evidence="3">DUF6311 domain-containing protein</fullName>
    </recommendedName>
</protein>
<feature type="compositionally biased region" description="Basic and acidic residues" evidence="1">
    <location>
        <begin position="1"/>
        <end position="24"/>
    </location>
</feature>
<evidence type="ECO:0000313" key="5">
    <source>
        <dbReference type="Proteomes" id="UP000308121"/>
    </source>
</evidence>
<feature type="transmembrane region" description="Helical" evidence="2">
    <location>
        <begin position="335"/>
        <end position="352"/>
    </location>
</feature>
<keyword evidence="2" id="KW-0812">Transmembrane</keyword>
<accession>A0A7Z8NQA0</accession>
<dbReference type="AlphaFoldDB" id="A0A7Z8NQA0"/>
<gene>
    <name evidence="4" type="ORF">FA014_11795</name>
</gene>
<feature type="domain" description="DUF6311" evidence="3">
    <location>
        <begin position="62"/>
        <end position="439"/>
    </location>
</feature>
<proteinExistence type="predicted"/>
<feature type="transmembrane region" description="Helical" evidence="2">
    <location>
        <begin position="429"/>
        <end position="451"/>
    </location>
</feature>
<keyword evidence="2" id="KW-1133">Transmembrane helix</keyword>
<keyword evidence="2" id="KW-0472">Membrane</keyword>
<name>A0A7Z8NQA0_9CELL</name>
<feature type="transmembrane region" description="Helical" evidence="2">
    <location>
        <begin position="134"/>
        <end position="153"/>
    </location>
</feature>
<feature type="transmembrane region" description="Helical" evidence="2">
    <location>
        <begin position="404"/>
        <end position="422"/>
    </location>
</feature>
<comment type="caution">
    <text evidence="4">The sequence shown here is derived from an EMBL/GenBank/DDBJ whole genome shotgun (WGS) entry which is preliminary data.</text>
</comment>
<feature type="transmembrane region" description="Helical" evidence="2">
    <location>
        <begin position="232"/>
        <end position="249"/>
    </location>
</feature>
<dbReference type="Proteomes" id="UP000308121">
    <property type="component" value="Unassembled WGS sequence"/>
</dbReference>
<evidence type="ECO:0000256" key="1">
    <source>
        <dbReference type="SAM" id="MobiDB-lite"/>
    </source>
</evidence>
<sequence length="580" mass="62092">MTTRTDRGDDVDVPERQQPQEDVRRRRRPELRSLGARLGRRWPVPALALWTLVVWGRPILRDPANLRLSNPGDSESFSLYLSWNVHALTHGKNPFFLDNLYAPQGMDLGNALSLPSVSLLVAPITAAFGGTAGYNAAFLLAVLAGAVAVYLLARELTGSVVGSTLAGALMVVSPYVTGHALGHLNLQWTFGLPLLAWLLLRWYREKLRTAWLVVDVALVVAFTIGASTELLVTQSLFAVAGLVVAWIALPAPRRARLLRGVPWLALGVVAGVAVASPVIIAGLRSGIPVDVGNDPGLYSSDLTNLLAPTHLTLVGDSFFAGLREGWQGNEAENTAYLPLTLVALVVASAVAVRSRLQAALWAFGGLALVASFGPHLLVAGHATVPMPWAVLEKVPGLDHALPGRFSQFLFMALCVLVAVAWAHRGRWGWLVGAAVAATVVLLLPNFTTMLIPAGASDPEPDTIDVVRDVVEPGENVLVMPVGQWGPGMRWMDDLDFTFDMPSGNGGGAAPPEGLKDPVAAALFATDLDYDYASTLPEYLDRVGVDLVLVDARYPDWLAVAEESLPVPGVERDGVWIFDLS</sequence>
<feature type="transmembrane region" description="Helical" evidence="2">
    <location>
        <begin position="160"/>
        <end position="180"/>
    </location>
</feature>
<dbReference type="RefSeq" id="WP_154729873.1">
    <property type="nucleotide sequence ID" value="NZ_SZYE01000090.1"/>
</dbReference>
<dbReference type="EMBL" id="SZYE01000090">
    <property type="protein sequence ID" value="TKR23327.1"/>
    <property type="molecule type" value="Genomic_DNA"/>
</dbReference>
<evidence type="ECO:0000256" key="2">
    <source>
        <dbReference type="SAM" id="Phobius"/>
    </source>
</evidence>
<evidence type="ECO:0000259" key="3">
    <source>
        <dbReference type="Pfam" id="PF19830"/>
    </source>
</evidence>
<organism evidence="4 5">
    <name type="scientific">Cellulomonas hominis</name>
    <dbReference type="NCBI Taxonomy" id="156981"/>
    <lineage>
        <taxon>Bacteria</taxon>
        <taxon>Bacillati</taxon>
        <taxon>Actinomycetota</taxon>
        <taxon>Actinomycetes</taxon>
        <taxon>Micrococcales</taxon>
        <taxon>Cellulomonadaceae</taxon>
        <taxon>Cellulomonas</taxon>
    </lineage>
</organism>
<feature type="transmembrane region" description="Helical" evidence="2">
    <location>
        <begin position="186"/>
        <end position="203"/>
    </location>
</feature>
<feature type="transmembrane region" description="Helical" evidence="2">
    <location>
        <begin position="359"/>
        <end position="384"/>
    </location>
</feature>
<reference evidence="4 5" key="1">
    <citation type="submission" date="2019-05" db="EMBL/GenBank/DDBJ databases">
        <title>Genome sequence of Cellulomonas hominis strain CS1.</title>
        <authorList>
            <person name="Belmont J."/>
            <person name="Maclea K.S."/>
        </authorList>
    </citation>
    <scope>NUCLEOTIDE SEQUENCE [LARGE SCALE GENOMIC DNA]</scope>
    <source>
        <strain evidence="4 5">CS1</strain>
    </source>
</reference>